<dbReference type="Proteomes" id="UP001268256">
    <property type="component" value="Unassembled WGS sequence"/>
</dbReference>
<sequence>MNLIEVVKQDYSRFPQAQSYEIYASDVFFKDPVYEFRGIDKYQKMIGFITYWFSNLKLELHDIHQKDAIIHTQWTMSWNAPLPWQPRISVTGRSELEVNAEGLIISHIDYWQCSRLDVVKQHFKF</sequence>
<evidence type="ECO:0000313" key="2">
    <source>
        <dbReference type="Proteomes" id="UP001268256"/>
    </source>
</evidence>
<reference evidence="2" key="1">
    <citation type="submission" date="2023-07" db="EMBL/GenBank/DDBJ databases">
        <authorList>
            <person name="Luz R."/>
            <person name="Cordeiro R."/>
            <person name="Fonseca A."/>
            <person name="Goncalves V."/>
        </authorList>
    </citation>
    <scope>NUCLEOTIDE SEQUENCE [LARGE SCALE GENOMIC DNA]</scope>
    <source>
        <strain evidence="2">BACA0444</strain>
    </source>
</reference>
<accession>A0AAE4FQQ3</accession>
<evidence type="ECO:0000313" key="1">
    <source>
        <dbReference type="EMBL" id="MDS3859221.1"/>
    </source>
</evidence>
<dbReference type="InterPro" id="IPR032710">
    <property type="entry name" value="NTF2-like_dom_sf"/>
</dbReference>
<dbReference type="InterPro" id="IPR018790">
    <property type="entry name" value="DUF2358"/>
</dbReference>
<name>A0AAE4FQQ3_9CYAN</name>
<dbReference type="Gene3D" id="3.10.450.50">
    <property type="match status" value="1"/>
</dbReference>
<dbReference type="RefSeq" id="WP_015123480.1">
    <property type="nucleotide sequence ID" value="NZ_JAVMIP010000001.1"/>
</dbReference>
<dbReference type="PANTHER" id="PTHR34123:SF1">
    <property type="entry name" value="OS04G0578200 PROTEIN"/>
    <property type="match status" value="1"/>
</dbReference>
<dbReference type="EMBL" id="JAVMIP010000001">
    <property type="protein sequence ID" value="MDS3859221.1"/>
    <property type="molecule type" value="Genomic_DNA"/>
</dbReference>
<gene>
    <name evidence="1" type="ORF">RIF25_00230</name>
</gene>
<dbReference type="PANTHER" id="PTHR34123">
    <property type="entry name" value="OS04G0578200 PROTEIN"/>
    <property type="match status" value="1"/>
</dbReference>
<dbReference type="Pfam" id="PF10184">
    <property type="entry name" value="DUF2358"/>
    <property type="match status" value="1"/>
</dbReference>
<protein>
    <submittedName>
        <fullName evidence="1">DUF2358 domain-containing protein</fullName>
    </submittedName>
</protein>
<dbReference type="AlphaFoldDB" id="A0AAE4FQQ3"/>
<comment type="caution">
    <text evidence="1">The sequence shown here is derived from an EMBL/GenBank/DDBJ whole genome shotgun (WGS) entry which is preliminary data.</text>
</comment>
<proteinExistence type="predicted"/>
<organism evidence="1 2">
    <name type="scientific">Pseudocalidococcus azoricus BACA0444</name>
    <dbReference type="NCBI Taxonomy" id="2918990"/>
    <lineage>
        <taxon>Bacteria</taxon>
        <taxon>Bacillati</taxon>
        <taxon>Cyanobacteriota</taxon>
        <taxon>Cyanophyceae</taxon>
        <taxon>Acaryochloridales</taxon>
        <taxon>Thermosynechococcaceae</taxon>
        <taxon>Pseudocalidococcus</taxon>
        <taxon>Pseudocalidococcus azoricus</taxon>
    </lineage>
</organism>
<keyword evidence="2" id="KW-1185">Reference proteome</keyword>
<dbReference type="SUPFAM" id="SSF54427">
    <property type="entry name" value="NTF2-like"/>
    <property type="match status" value="1"/>
</dbReference>